<evidence type="ECO:0000256" key="1">
    <source>
        <dbReference type="SAM" id="MobiDB-lite"/>
    </source>
</evidence>
<sequence>MENPPRNSLHLLPIMGSTYMSKCLRNTFHMLSIQLCWSFDLQLMYQDKDLGQSSRLKKSVRSKWEEIISKGFSNLSLTTLYQLFKSKLAGWEAACQCLVMTTWELEASERYMTFLDGLYHENKDCLLFKEIDDDVNYLQAIYDDDCKILRAVAAQADVLKKHLGSCALEDVLGSMGKSSHYPQFVSKPSLSSDTDDSMDDDKGTDDDDDEEDDRIHG</sequence>
<organism evidence="2 3">
    <name type="scientific">Suillus subaureus</name>
    <dbReference type="NCBI Taxonomy" id="48587"/>
    <lineage>
        <taxon>Eukaryota</taxon>
        <taxon>Fungi</taxon>
        <taxon>Dikarya</taxon>
        <taxon>Basidiomycota</taxon>
        <taxon>Agaricomycotina</taxon>
        <taxon>Agaricomycetes</taxon>
        <taxon>Agaricomycetidae</taxon>
        <taxon>Boletales</taxon>
        <taxon>Suillineae</taxon>
        <taxon>Suillaceae</taxon>
        <taxon>Suillus</taxon>
    </lineage>
</organism>
<proteinExistence type="predicted"/>
<accession>A0A9P7EH45</accession>
<dbReference type="Proteomes" id="UP000807769">
    <property type="component" value="Unassembled WGS sequence"/>
</dbReference>
<dbReference type="RefSeq" id="XP_041196156.1">
    <property type="nucleotide sequence ID" value="XM_041339672.1"/>
</dbReference>
<evidence type="ECO:0000313" key="3">
    <source>
        <dbReference type="Proteomes" id="UP000807769"/>
    </source>
</evidence>
<dbReference type="AlphaFoldDB" id="A0A9P7EH45"/>
<keyword evidence="3" id="KW-1185">Reference proteome</keyword>
<feature type="compositionally biased region" description="Acidic residues" evidence="1">
    <location>
        <begin position="193"/>
        <end position="217"/>
    </location>
</feature>
<name>A0A9P7EH45_9AGAM</name>
<comment type="caution">
    <text evidence="2">The sequence shown here is derived from an EMBL/GenBank/DDBJ whole genome shotgun (WGS) entry which is preliminary data.</text>
</comment>
<gene>
    <name evidence="2" type="ORF">BJ212DRAFT_1478185</name>
</gene>
<evidence type="ECO:0000313" key="2">
    <source>
        <dbReference type="EMBL" id="KAG1821089.1"/>
    </source>
</evidence>
<dbReference type="OrthoDB" id="2681968at2759"/>
<reference evidence="2" key="1">
    <citation type="journal article" date="2020" name="New Phytol.">
        <title>Comparative genomics reveals dynamic genome evolution in host specialist ectomycorrhizal fungi.</title>
        <authorList>
            <person name="Lofgren L.A."/>
            <person name="Nguyen N.H."/>
            <person name="Vilgalys R."/>
            <person name="Ruytinx J."/>
            <person name="Liao H.L."/>
            <person name="Branco S."/>
            <person name="Kuo A."/>
            <person name="LaButti K."/>
            <person name="Lipzen A."/>
            <person name="Andreopoulos W."/>
            <person name="Pangilinan J."/>
            <person name="Riley R."/>
            <person name="Hundley H."/>
            <person name="Na H."/>
            <person name="Barry K."/>
            <person name="Grigoriev I.V."/>
            <person name="Stajich J.E."/>
            <person name="Kennedy P.G."/>
        </authorList>
    </citation>
    <scope>NUCLEOTIDE SEQUENCE</scope>
    <source>
        <strain evidence="2">MN1</strain>
    </source>
</reference>
<protein>
    <submittedName>
        <fullName evidence="2">Uncharacterized protein</fullName>
    </submittedName>
</protein>
<dbReference type="GeneID" id="64633688"/>
<dbReference type="EMBL" id="JABBWG010000007">
    <property type="protein sequence ID" value="KAG1821089.1"/>
    <property type="molecule type" value="Genomic_DNA"/>
</dbReference>
<feature type="compositionally biased region" description="Polar residues" evidence="1">
    <location>
        <begin position="179"/>
        <end position="191"/>
    </location>
</feature>
<feature type="region of interest" description="Disordered" evidence="1">
    <location>
        <begin position="179"/>
        <end position="217"/>
    </location>
</feature>